<dbReference type="PANTHER" id="PTHR30460">
    <property type="entry name" value="MODERATE CONDUCTANCE MECHANOSENSITIVE CHANNEL YBIO"/>
    <property type="match status" value="1"/>
</dbReference>
<evidence type="ECO:0000259" key="9">
    <source>
        <dbReference type="Pfam" id="PF00924"/>
    </source>
</evidence>
<dbReference type="InterPro" id="IPR045276">
    <property type="entry name" value="YbiO_bact"/>
</dbReference>
<dbReference type="SUPFAM" id="SSF50182">
    <property type="entry name" value="Sm-like ribonucleoproteins"/>
    <property type="match status" value="1"/>
</dbReference>
<dbReference type="Proteomes" id="UP001597280">
    <property type="component" value="Unassembled WGS sequence"/>
</dbReference>
<dbReference type="RefSeq" id="WP_343903347.1">
    <property type="nucleotide sequence ID" value="NZ_BAAAIS010000001.1"/>
</dbReference>
<dbReference type="Gene3D" id="1.10.287.1260">
    <property type="match status" value="1"/>
</dbReference>
<dbReference type="InterPro" id="IPR023408">
    <property type="entry name" value="MscS_beta-dom_sf"/>
</dbReference>
<dbReference type="InterPro" id="IPR011066">
    <property type="entry name" value="MscS_channel_C_sf"/>
</dbReference>
<dbReference type="Pfam" id="PF00924">
    <property type="entry name" value="MS_channel_2nd"/>
    <property type="match status" value="1"/>
</dbReference>
<name>A0ABW4PTS5_9MICO</name>
<evidence type="ECO:0000256" key="5">
    <source>
        <dbReference type="ARBA" id="ARBA00022989"/>
    </source>
</evidence>
<evidence type="ECO:0000256" key="2">
    <source>
        <dbReference type="ARBA" id="ARBA00008017"/>
    </source>
</evidence>
<evidence type="ECO:0000256" key="1">
    <source>
        <dbReference type="ARBA" id="ARBA00004651"/>
    </source>
</evidence>
<dbReference type="Gene3D" id="3.30.70.100">
    <property type="match status" value="1"/>
</dbReference>
<accession>A0ABW4PTS5</accession>
<keyword evidence="4 8" id="KW-0812">Transmembrane</keyword>
<evidence type="ECO:0000256" key="6">
    <source>
        <dbReference type="ARBA" id="ARBA00023136"/>
    </source>
</evidence>
<proteinExistence type="inferred from homology"/>
<evidence type="ECO:0000313" key="11">
    <source>
        <dbReference type="EMBL" id="MFD1833634.1"/>
    </source>
</evidence>
<comment type="similarity">
    <text evidence="2">Belongs to the MscS (TC 1.A.23) family.</text>
</comment>
<evidence type="ECO:0000256" key="3">
    <source>
        <dbReference type="ARBA" id="ARBA00022475"/>
    </source>
</evidence>
<keyword evidence="5 8" id="KW-1133">Transmembrane helix</keyword>
<feature type="region of interest" description="Disordered" evidence="7">
    <location>
        <begin position="74"/>
        <end position="94"/>
    </location>
</feature>
<sequence>MDDRALPDLSAPASPDAALTFLDSAWGWLLSSGLTIVVILVAATVISAVTGWLIRRFFRTMSQSSARLSTVAGSMTKRDSRQAKAARSRREQRTETLSSVARNVSRLVIWAIASVMILSEIGVNVAPVIASLGVVGLAAGIGAQTLIKDVVAGIVMLFEDLVAVGDTVDLEYATGTVEGINLRVTQVRSLDGTLWTVRNGEIIRIGNFTQGYSNAVALFDIDTEAEHATVTDLLQGVTDEFVADPAWSDRVTGDPAVSGILGVDGSRVQRRIVVPVEAGAQWDAEQELRRRVRAAFHEAGVAFAQPRFSDTLPK</sequence>
<organism evidence="11 12">
    <name type="scientific">Brachybacterium rhamnosum</name>
    <dbReference type="NCBI Taxonomy" id="173361"/>
    <lineage>
        <taxon>Bacteria</taxon>
        <taxon>Bacillati</taxon>
        <taxon>Actinomycetota</taxon>
        <taxon>Actinomycetes</taxon>
        <taxon>Micrococcales</taxon>
        <taxon>Dermabacteraceae</taxon>
        <taxon>Brachybacterium</taxon>
    </lineage>
</organism>
<gene>
    <name evidence="11" type="ORF">ACFSDA_00980</name>
</gene>
<keyword evidence="3" id="KW-1003">Cell membrane</keyword>
<evidence type="ECO:0000256" key="4">
    <source>
        <dbReference type="ARBA" id="ARBA00022692"/>
    </source>
</evidence>
<dbReference type="Gene3D" id="2.30.30.60">
    <property type="match status" value="1"/>
</dbReference>
<dbReference type="SUPFAM" id="SSF82689">
    <property type="entry name" value="Mechanosensitive channel protein MscS (YggB), C-terminal domain"/>
    <property type="match status" value="1"/>
</dbReference>
<dbReference type="EMBL" id="JBHUFL010000001">
    <property type="protein sequence ID" value="MFD1833634.1"/>
    <property type="molecule type" value="Genomic_DNA"/>
</dbReference>
<dbReference type="Pfam" id="PF21088">
    <property type="entry name" value="MS_channel_1st"/>
    <property type="match status" value="1"/>
</dbReference>
<comment type="caution">
    <text evidence="11">The sequence shown here is derived from an EMBL/GenBank/DDBJ whole genome shotgun (WGS) entry which is preliminary data.</text>
</comment>
<evidence type="ECO:0000259" key="10">
    <source>
        <dbReference type="Pfam" id="PF21088"/>
    </source>
</evidence>
<dbReference type="InterPro" id="IPR010920">
    <property type="entry name" value="LSM_dom_sf"/>
</dbReference>
<dbReference type="InterPro" id="IPR011014">
    <property type="entry name" value="MscS_channel_TM-2"/>
</dbReference>
<evidence type="ECO:0000256" key="7">
    <source>
        <dbReference type="SAM" id="MobiDB-lite"/>
    </source>
</evidence>
<protein>
    <submittedName>
        <fullName evidence="11">Mechanosensitive ion channel family protein</fullName>
    </submittedName>
</protein>
<dbReference type="PANTHER" id="PTHR30460:SF0">
    <property type="entry name" value="MODERATE CONDUCTANCE MECHANOSENSITIVE CHANNEL YBIO"/>
    <property type="match status" value="1"/>
</dbReference>
<reference evidence="12" key="1">
    <citation type="journal article" date="2019" name="Int. J. Syst. Evol. Microbiol.">
        <title>The Global Catalogue of Microorganisms (GCM) 10K type strain sequencing project: providing services to taxonomists for standard genome sequencing and annotation.</title>
        <authorList>
            <consortium name="The Broad Institute Genomics Platform"/>
            <consortium name="The Broad Institute Genome Sequencing Center for Infectious Disease"/>
            <person name="Wu L."/>
            <person name="Ma J."/>
        </authorList>
    </citation>
    <scope>NUCLEOTIDE SEQUENCE [LARGE SCALE GENOMIC DNA]</scope>
    <source>
        <strain evidence="12">JCM 11650</strain>
    </source>
</reference>
<feature type="compositionally biased region" description="Basic and acidic residues" evidence="7">
    <location>
        <begin position="76"/>
        <end position="94"/>
    </location>
</feature>
<feature type="transmembrane region" description="Helical" evidence="8">
    <location>
        <begin position="100"/>
        <end position="119"/>
    </location>
</feature>
<dbReference type="InterPro" id="IPR006685">
    <property type="entry name" value="MscS_channel_2nd"/>
</dbReference>
<feature type="domain" description="Mechanosensitive ion channel MscS" evidence="9">
    <location>
        <begin position="145"/>
        <end position="209"/>
    </location>
</feature>
<keyword evidence="12" id="KW-1185">Reference proteome</keyword>
<evidence type="ECO:0000313" key="12">
    <source>
        <dbReference type="Proteomes" id="UP001597280"/>
    </source>
</evidence>
<dbReference type="SUPFAM" id="SSF82861">
    <property type="entry name" value="Mechanosensitive channel protein MscS (YggB), transmembrane region"/>
    <property type="match status" value="1"/>
</dbReference>
<feature type="domain" description="Mechanosensitive ion channel transmembrane helices 2/3" evidence="10">
    <location>
        <begin position="103"/>
        <end position="144"/>
    </location>
</feature>
<evidence type="ECO:0000256" key="8">
    <source>
        <dbReference type="SAM" id="Phobius"/>
    </source>
</evidence>
<dbReference type="InterPro" id="IPR049142">
    <property type="entry name" value="MS_channel_1st"/>
</dbReference>
<comment type="subcellular location">
    <subcellularLocation>
        <location evidence="1">Cell membrane</location>
        <topology evidence="1">Multi-pass membrane protein</topology>
    </subcellularLocation>
</comment>
<keyword evidence="6 8" id="KW-0472">Membrane</keyword>
<feature type="transmembrane region" description="Helical" evidence="8">
    <location>
        <begin position="25"/>
        <end position="54"/>
    </location>
</feature>